<protein>
    <submittedName>
        <fullName evidence="8">Na/Pi symporter</fullName>
    </submittedName>
</protein>
<feature type="transmembrane region" description="Helical" evidence="7">
    <location>
        <begin position="100"/>
        <end position="121"/>
    </location>
</feature>
<evidence type="ECO:0000313" key="8">
    <source>
        <dbReference type="EMBL" id="UZD53677.1"/>
    </source>
</evidence>
<keyword evidence="2" id="KW-1003">Cell membrane</keyword>
<dbReference type="PANTHER" id="PTHR10010">
    <property type="entry name" value="SOLUTE CARRIER FAMILY 34 SODIUM PHOSPHATE , MEMBER 2-RELATED"/>
    <property type="match status" value="1"/>
</dbReference>
<comment type="subcellular location">
    <subcellularLocation>
        <location evidence="1">Cell membrane</location>
        <topology evidence="1">Multi-pass membrane protein</topology>
    </subcellularLocation>
</comment>
<feature type="transmembrane region" description="Helical" evidence="7">
    <location>
        <begin position="20"/>
        <end position="42"/>
    </location>
</feature>
<feature type="transmembrane region" description="Helical" evidence="7">
    <location>
        <begin position="263"/>
        <end position="281"/>
    </location>
</feature>
<dbReference type="InterPro" id="IPR003841">
    <property type="entry name" value="Na/Pi_transpt"/>
</dbReference>
<dbReference type="NCBIfam" id="TIGR00704">
    <property type="entry name" value="NaPi_cotrn_rel"/>
    <property type="match status" value="1"/>
</dbReference>
<evidence type="ECO:0000256" key="2">
    <source>
        <dbReference type="ARBA" id="ARBA00022475"/>
    </source>
</evidence>
<dbReference type="NCBIfam" id="NF037997">
    <property type="entry name" value="Na_Pi_symport"/>
    <property type="match status" value="1"/>
</dbReference>
<proteinExistence type="predicted"/>
<accession>A0ABY6MQ82</accession>
<dbReference type="EMBL" id="CP110257">
    <property type="protein sequence ID" value="UZD53677.1"/>
    <property type="molecule type" value="Genomic_DNA"/>
</dbReference>
<feature type="transmembrane region" description="Helical" evidence="7">
    <location>
        <begin position="301"/>
        <end position="320"/>
    </location>
</feature>
<keyword evidence="4 7" id="KW-1133">Transmembrane helix</keyword>
<dbReference type="Proteomes" id="UP001163266">
    <property type="component" value="Chromosome"/>
</dbReference>
<feature type="coiled-coil region" evidence="6">
    <location>
        <begin position="479"/>
        <end position="534"/>
    </location>
</feature>
<keyword evidence="6" id="KW-0175">Coiled coil</keyword>
<name>A0ABY6MQ82_9BURK</name>
<dbReference type="InterPro" id="IPR004633">
    <property type="entry name" value="NaPi_cotrn-rel/YqeW-like"/>
</dbReference>
<keyword evidence="5 7" id="KW-0472">Membrane</keyword>
<evidence type="ECO:0000256" key="5">
    <source>
        <dbReference type="ARBA" id="ARBA00023136"/>
    </source>
</evidence>
<dbReference type="PANTHER" id="PTHR10010:SF46">
    <property type="entry name" value="SODIUM-DEPENDENT PHOSPHATE TRANSPORT PROTEIN 2B"/>
    <property type="match status" value="1"/>
</dbReference>
<sequence length="546" mass="56257">MHRRHHRRGGLGVHVMDLPALGTMVGGLGLFLLGMGLMTDGLKLAAGPALHRILAGATRTRVHALGSGLLVTALVQSSSAVTVAAIGFVNAGLLALGPALWVLFGANVGTTMTGWVVALVGLKFKVELLAMPLAGLGALLRLTGEDRRSGAIGTALAGFGLLFMGIALLQQAFAGLAGQISMPQGDGPLGVLAQLGIGALMTVLMQSSSAAMAITLTAAQGGLIGPQGAAAVVIGANVGTTVTALLAAIGATPNARRAASAHVVFNLGTGVVALLLLPWLIGVLGRAREALGLPPDPATQLALFHTTFNLIGVLLMWPLAQRLTRWLQKRFRAREEDEAQPQFLDDTVLAVPTLALDALSREVARAGQVALRMTGSALAGADAAALKADHTILASLDGAIERFVERLRSASMSQAASARLAELLRIERYHEAAAEQAMAAATLPSLGPVDERLAAAATAFAEAAEGLLRRCDPAAPVDLAGLDADLGMMEARYEDLKAQLLAAGADARLALADMEQALRRCSALRRAAQQLHKARRRIAGGGTPSD</sequence>
<evidence type="ECO:0000256" key="6">
    <source>
        <dbReference type="SAM" id="Coils"/>
    </source>
</evidence>
<reference evidence="8" key="1">
    <citation type="submission" date="2022-10" db="EMBL/GenBank/DDBJ databases">
        <title>Complete genome sequence of Schlegelella aquatica LMG 23380.</title>
        <authorList>
            <person name="Musilova J."/>
            <person name="Kourilova X."/>
            <person name="Bezdicek M."/>
            <person name="Hermankova K."/>
            <person name="Obruca S."/>
            <person name="Sedlar K."/>
        </authorList>
    </citation>
    <scope>NUCLEOTIDE SEQUENCE</scope>
    <source>
        <strain evidence="8">LMG 23380</strain>
    </source>
</reference>
<dbReference type="RefSeq" id="WP_264891260.1">
    <property type="nucleotide sequence ID" value="NZ_CP110257.1"/>
</dbReference>
<dbReference type="Pfam" id="PF02690">
    <property type="entry name" value="Na_Pi_cotrans"/>
    <property type="match status" value="2"/>
</dbReference>
<evidence type="ECO:0000256" key="3">
    <source>
        <dbReference type="ARBA" id="ARBA00022692"/>
    </source>
</evidence>
<feature type="transmembrane region" description="Helical" evidence="7">
    <location>
        <begin position="150"/>
        <end position="169"/>
    </location>
</feature>
<feature type="transmembrane region" description="Helical" evidence="7">
    <location>
        <begin position="62"/>
        <end position="88"/>
    </location>
</feature>
<evidence type="ECO:0000256" key="1">
    <source>
        <dbReference type="ARBA" id="ARBA00004651"/>
    </source>
</evidence>
<keyword evidence="3 7" id="KW-0812">Transmembrane</keyword>
<organism evidence="8 9">
    <name type="scientific">Caldimonas aquatica</name>
    <dbReference type="NCBI Taxonomy" id="376175"/>
    <lineage>
        <taxon>Bacteria</taxon>
        <taxon>Pseudomonadati</taxon>
        <taxon>Pseudomonadota</taxon>
        <taxon>Betaproteobacteria</taxon>
        <taxon>Burkholderiales</taxon>
        <taxon>Sphaerotilaceae</taxon>
        <taxon>Caldimonas</taxon>
    </lineage>
</organism>
<evidence type="ECO:0000313" key="9">
    <source>
        <dbReference type="Proteomes" id="UP001163266"/>
    </source>
</evidence>
<evidence type="ECO:0000256" key="7">
    <source>
        <dbReference type="SAM" id="Phobius"/>
    </source>
</evidence>
<evidence type="ECO:0000256" key="4">
    <source>
        <dbReference type="ARBA" id="ARBA00022989"/>
    </source>
</evidence>
<keyword evidence="9" id="KW-1185">Reference proteome</keyword>
<gene>
    <name evidence="8" type="ORF">OMP39_08155</name>
</gene>
<feature type="transmembrane region" description="Helical" evidence="7">
    <location>
        <begin position="228"/>
        <end position="251"/>
    </location>
</feature>